<keyword evidence="3 11" id="KW-0813">Transport</keyword>
<keyword evidence="5 11" id="KW-0812">Transmembrane</keyword>
<name>A0AA43ZL36_9HYPH</name>
<dbReference type="PANTHER" id="PTHR30069:SF29">
    <property type="entry name" value="HEMOGLOBIN AND HEMOGLOBIN-HAPTOGLOBIN-BINDING PROTEIN 1-RELATED"/>
    <property type="match status" value="1"/>
</dbReference>
<evidence type="ECO:0000256" key="4">
    <source>
        <dbReference type="ARBA" id="ARBA00022452"/>
    </source>
</evidence>
<dbReference type="Gene3D" id="2.40.170.20">
    <property type="entry name" value="TonB-dependent receptor, beta-barrel domain"/>
    <property type="match status" value="1"/>
</dbReference>
<evidence type="ECO:0000256" key="1">
    <source>
        <dbReference type="ARBA" id="ARBA00004571"/>
    </source>
</evidence>
<gene>
    <name evidence="17" type="ORF">G8E10_24730</name>
</gene>
<dbReference type="GO" id="GO:0015232">
    <property type="term" value="F:heme transmembrane transporter activity"/>
    <property type="evidence" value="ECO:0007669"/>
    <property type="project" value="InterPro"/>
</dbReference>
<keyword evidence="4 11" id="KW-1134">Transmembrane beta strand</keyword>
<dbReference type="Gene3D" id="2.170.130.10">
    <property type="entry name" value="TonB-dependent receptor, plug domain"/>
    <property type="match status" value="1"/>
</dbReference>
<dbReference type="Proteomes" id="UP001155840">
    <property type="component" value="Unassembled WGS sequence"/>
</dbReference>
<dbReference type="PANTHER" id="PTHR30069">
    <property type="entry name" value="TONB-DEPENDENT OUTER MEMBRANE RECEPTOR"/>
    <property type="match status" value="1"/>
</dbReference>
<feature type="chain" id="PRO_5041322057" evidence="14">
    <location>
        <begin position="32"/>
        <end position="734"/>
    </location>
</feature>
<evidence type="ECO:0000256" key="11">
    <source>
        <dbReference type="PROSITE-ProRule" id="PRU01360"/>
    </source>
</evidence>
<feature type="short sequence motif" description="TonB C-terminal box" evidence="12">
    <location>
        <begin position="717"/>
        <end position="734"/>
    </location>
</feature>
<comment type="caution">
    <text evidence="17">The sequence shown here is derived from an EMBL/GenBank/DDBJ whole genome shotgun (WGS) entry which is preliminary data.</text>
</comment>
<dbReference type="Pfam" id="PF07715">
    <property type="entry name" value="Plug"/>
    <property type="match status" value="1"/>
</dbReference>
<reference evidence="17" key="1">
    <citation type="submission" date="2020-03" db="EMBL/GenBank/DDBJ databases">
        <title>Ferranicluibacter endophyticum gen. nov., sp. nov., a new genus isolated from Rubus ulmifolius Schott. stem.</title>
        <authorList>
            <person name="Roca-Couso R."/>
            <person name="Flores-Felix J.D."/>
            <person name="Igual J.M."/>
            <person name="Rivas R."/>
        </authorList>
    </citation>
    <scope>NUCLEOTIDE SEQUENCE</scope>
    <source>
        <strain evidence="17">CRRU44</strain>
    </source>
</reference>
<evidence type="ECO:0000313" key="18">
    <source>
        <dbReference type="Proteomes" id="UP001155840"/>
    </source>
</evidence>
<sequence>MVSRGSRSVLLACSSLMVVGAFAPMTLPAFAQDTPPAQGTASTQEQTALPTIIVKGKRVRQGAPEDTPLATRTTAEQIAEKDIDDLDDLGDTTEPGVSFVSATKSVNIRGLEADRVLTTIDGIPVPYLSDGVRGSQGGVDTYDFASLGTVDILRGADSSRAGSGALGGAVILRTLEPEDLIADGATVGGVAKLGYDGSDRSLTGAAAVAKRFDNTSVLFQSSYKYGHEDETGGDVGGYGATRTEAEPMDLNRRNILFKVRQSLEGGHTIGMTAEHYGQNTTTDLRATQGSTYQADDYDRDSDKKRDRLSLDYFFDATSGDSWIDSAFATVYFQRAERVEGTHGIRLTPPRGYYMRSSDNEARSYGASGYANSSFDTGLLNHQVTFGGNIDFTQTSQYQKGDDSCDVLFVPTCVNYHNNRSDMPDTDSLMVGLFAEDKIGLGNSGVSLTPGLRLDWYRHDPQETSTYTSIGNSPDLPEGQSDFRLSPKLRAAWQVHSDVELFAQVTTGFKAPNVSQLYSNYDNAPLYRQIGNPDLDPETSYGFEAGANFGDEDFGGRIAAYTTRYKNFIDFETTPEAGYRVGSIEYFNRDRVRISGIEARAQKTFSSGIDLHGSLAYARGTDLDTDELLASVAPLKAIVGVGYNTEFWGTDLSLVTAAAVDDDSIASTRPGGYGIVNLTGWWEPEQTKGLRIQGGIYNLFDKTYFDALEVKNIVNASELYTEAGRYFKISLTQKF</sequence>
<evidence type="ECO:0000256" key="5">
    <source>
        <dbReference type="ARBA" id="ARBA00022692"/>
    </source>
</evidence>
<dbReference type="EMBL" id="JAANCM010000022">
    <property type="protein sequence ID" value="NHT78908.1"/>
    <property type="molecule type" value="Genomic_DNA"/>
</dbReference>
<dbReference type="InterPro" id="IPR039426">
    <property type="entry name" value="TonB-dep_rcpt-like"/>
</dbReference>
<feature type="domain" description="TonB-dependent receptor plug" evidence="16">
    <location>
        <begin position="65"/>
        <end position="169"/>
    </location>
</feature>
<dbReference type="NCBIfam" id="TIGR01786">
    <property type="entry name" value="TonB-hemlactrns"/>
    <property type="match status" value="1"/>
</dbReference>
<dbReference type="InterPro" id="IPR012910">
    <property type="entry name" value="Plug_dom"/>
</dbReference>
<dbReference type="AlphaFoldDB" id="A0AA43ZL36"/>
<evidence type="ECO:0000256" key="2">
    <source>
        <dbReference type="ARBA" id="ARBA00009810"/>
    </source>
</evidence>
<comment type="similarity">
    <text evidence="2 11 13">Belongs to the TonB-dependent receptor family.</text>
</comment>
<keyword evidence="10 11" id="KW-0998">Cell outer membrane</keyword>
<dbReference type="CDD" id="cd01347">
    <property type="entry name" value="ligand_gated_channel"/>
    <property type="match status" value="1"/>
</dbReference>
<dbReference type="InterPro" id="IPR037066">
    <property type="entry name" value="Plug_dom_sf"/>
</dbReference>
<keyword evidence="18" id="KW-1185">Reference proteome</keyword>
<evidence type="ECO:0000256" key="13">
    <source>
        <dbReference type="RuleBase" id="RU003357"/>
    </source>
</evidence>
<protein>
    <submittedName>
        <fullName evidence="17">TonB-dependent hemoglobin/transferrin/lactoferrin family receptor</fullName>
    </submittedName>
</protein>
<evidence type="ECO:0000256" key="10">
    <source>
        <dbReference type="ARBA" id="ARBA00023237"/>
    </source>
</evidence>
<evidence type="ECO:0000256" key="3">
    <source>
        <dbReference type="ARBA" id="ARBA00022448"/>
    </source>
</evidence>
<dbReference type="InterPro" id="IPR011276">
    <property type="entry name" value="TonB_haem/Hb_rcpt"/>
</dbReference>
<organism evidence="17 18">
    <name type="scientific">Ferranicluibacter rubi</name>
    <dbReference type="NCBI Taxonomy" id="2715133"/>
    <lineage>
        <taxon>Bacteria</taxon>
        <taxon>Pseudomonadati</taxon>
        <taxon>Pseudomonadota</taxon>
        <taxon>Alphaproteobacteria</taxon>
        <taxon>Hyphomicrobiales</taxon>
        <taxon>Rhizobiaceae</taxon>
        <taxon>Ferranicluibacter</taxon>
    </lineage>
</organism>
<evidence type="ECO:0000259" key="16">
    <source>
        <dbReference type="Pfam" id="PF07715"/>
    </source>
</evidence>
<keyword evidence="7 13" id="KW-0798">TonB box</keyword>
<evidence type="ECO:0000313" key="17">
    <source>
        <dbReference type="EMBL" id="NHT78908.1"/>
    </source>
</evidence>
<dbReference type="InterPro" id="IPR010917">
    <property type="entry name" value="TonB_rcpt_CS"/>
</dbReference>
<dbReference type="GO" id="GO:0044718">
    <property type="term" value="P:siderophore transmembrane transport"/>
    <property type="evidence" value="ECO:0007669"/>
    <property type="project" value="TreeGrafter"/>
</dbReference>
<feature type="signal peptide" evidence="14">
    <location>
        <begin position="1"/>
        <end position="31"/>
    </location>
</feature>
<keyword evidence="6 14" id="KW-0732">Signal</keyword>
<comment type="subcellular location">
    <subcellularLocation>
        <location evidence="1 11">Cell outer membrane</location>
        <topology evidence="1 11">Multi-pass membrane protein</topology>
    </subcellularLocation>
</comment>
<dbReference type="InterPro" id="IPR036942">
    <property type="entry name" value="Beta-barrel_TonB_sf"/>
</dbReference>
<dbReference type="GO" id="GO:0009279">
    <property type="term" value="C:cell outer membrane"/>
    <property type="evidence" value="ECO:0007669"/>
    <property type="project" value="UniProtKB-SubCell"/>
</dbReference>
<proteinExistence type="inferred from homology"/>
<evidence type="ECO:0000256" key="12">
    <source>
        <dbReference type="PROSITE-ProRule" id="PRU10144"/>
    </source>
</evidence>
<keyword evidence="8 11" id="KW-0472">Membrane</keyword>
<evidence type="ECO:0000256" key="9">
    <source>
        <dbReference type="ARBA" id="ARBA00023170"/>
    </source>
</evidence>
<dbReference type="GO" id="GO:0015344">
    <property type="term" value="F:siderophore uptake transmembrane transporter activity"/>
    <property type="evidence" value="ECO:0007669"/>
    <property type="project" value="TreeGrafter"/>
</dbReference>
<dbReference type="InterPro" id="IPR010949">
    <property type="entry name" value="TonB_Hb/transfer/lactofer_rcpt"/>
</dbReference>
<dbReference type="PROSITE" id="PS01156">
    <property type="entry name" value="TONB_DEPENDENT_REC_2"/>
    <property type="match status" value="1"/>
</dbReference>
<evidence type="ECO:0000256" key="14">
    <source>
        <dbReference type="SAM" id="SignalP"/>
    </source>
</evidence>
<accession>A0AA43ZL36</accession>
<evidence type="ECO:0000256" key="7">
    <source>
        <dbReference type="ARBA" id="ARBA00023077"/>
    </source>
</evidence>
<dbReference type="Pfam" id="PF00593">
    <property type="entry name" value="TonB_dep_Rec_b-barrel"/>
    <property type="match status" value="1"/>
</dbReference>
<evidence type="ECO:0000256" key="6">
    <source>
        <dbReference type="ARBA" id="ARBA00022729"/>
    </source>
</evidence>
<dbReference type="PROSITE" id="PS52016">
    <property type="entry name" value="TONB_DEPENDENT_REC_3"/>
    <property type="match status" value="1"/>
</dbReference>
<evidence type="ECO:0000256" key="8">
    <source>
        <dbReference type="ARBA" id="ARBA00023136"/>
    </source>
</evidence>
<keyword evidence="9 17" id="KW-0675">Receptor</keyword>
<dbReference type="InterPro" id="IPR000531">
    <property type="entry name" value="Beta-barrel_TonB"/>
</dbReference>
<evidence type="ECO:0000259" key="15">
    <source>
        <dbReference type="Pfam" id="PF00593"/>
    </source>
</evidence>
<feature type="domain" description="TonB-dependent receptor-like beta-barrel" evidence="15">
    <location>
        <begin position="265"/>
        <end position="698"/>
    </location>
</feature>
<dbReference type="NCBIfam" id="TIGR01785">
    <property type="entry name" value="TonB-hemin"/>
    <property type="match status" value="1"/>
</dbReference>
<dbReference type="SUPFAM" id="SSF56935">
    <property type="entry name" value="Porins"/>
    <property type="match status" value="1"/>
</dbReference>